<keyword evidence="1" id="KW-0812">Transmembrane</keyword>
<dbReference type="OrthoDB" id="1178263at2"/>
<dbReference type="RefSeq" id="WP_129747372.1">
    <property type="nucleotide sequence ID" value="NZ_JUIV01000008.1"/>
</dbReference>
<protein>
    <submittedName>
        <fullName evidence="2">Coa1 domain containing protein</fullName>
    </submittedName>
</protein>
<dbReference type="InterPro" id="IPR014807">
    <property type="entry name" value="Coa1"/>
</dbReference>
<name>A0A444VY81_9FLAO</name>
<evidence type="ECO:0000256" key="1">
    <source>
        <dbReference type="SAM" id="Phobius"/>
    </source>
</evidence>
<evidence type="ECO:0000313" key="2">
    <source>
        <dbReference type="EMBL" id="RYJ38580.1"/>
    </source>
</evidence>
<reference evidence="2 3" key="1">
    <citation type="submission" date="2014-12" db="EMBL/GenBank/DDBJ databases">
        <title>Genome sequence of Flavobacterium anhuiense RCM74.</title>
        <authorList>
            <person name="Kim J.F."/>
            <person name="Song J.Y."/>
            <person name="Kwak M.-J."/>
            <person name="Lee S.-W."/>
        </authorList>
    </citation>
    <scope>NUCLEOTIDE SEQUENCE [LARGE SCALE GENOMIC DNA]</scope>
    <source>
        <strain evidence="2 3">RCM74</strain>
    </source>
</reference>
<dbReference type="Pfam" id="PF08695">
    <property type="entry name" value="Coa1"/>
    <property type="match status" value="1"/>
</dbReference>
<dbReference type="AlphaFoldDB" id="A0A444VY81"/>
<feature type="transmembrane region" description="Helical" evidence="1">
    <location>
        <begin position="20"/>
        <end position="42"/>
    </location>
</feature>
<organism evidence="2 3">
    <name type="scientific">Flavobacterium anhuiense</name>
    <dbReference type="NCBI Taxonomy" id="459526"/>
    <lineage>
        <taxon>Bacteria</taxon>
        <taxon>Pseudomonadati</taxon>
        <taxon>Bacteroidota</taxon>
        <taxon>Flavobacteriia</taxon>
        <taxon>Flavobacteriales</taxon>
        <taxon>Flavobacteriaceae</taxon>
        <taxon>Flavobacterium</taxon>
    </lineage>
</organism>
<gene>
    <name evidence="2" type="ORF">NU08_2557</name>
</gene>
<sequence>MEDSNELIQKQSWLNRNWKWLIPSGCLTLIILVALFIGGIFYEVTSVLKDSEAYKESMTALQNNKLVVEKLGSPIETDGIVSGTVTSSNSVRTCDVQVPLKGPKGKGTLFIVGEKRGTWKYSEMSVYIENTNEKIDLLKK</sequence>
<evidence type="ECO:0000313" key="3">
    <source>
        <dbReference type="Proteomes" id="UP000290433"/>
    </source>
</evidence>
<keyword evidence="1" id="KW-1133">Transmembrane helix</keyword>
<dbReference type="Proteomes" id="UP000290433">
    <property type="component" value="Unassembled WGS sequence"/>
</dbReference>
<comment type="caution">
    <text evidence="2">The sequence shown here is derived from an EMBL/GenBank/DDBJ whole genome shotgun (WGS) entry which is preliminary data.</text>
</comment>
<proteinExistence type="predicted"/>
<dbReference type="EMBL" id="JUIV01000008">
    <property type="protein sequence ID" value="RYJ38580.1"/>
    <property type="molecule type" value="Genomic_DNA"/>
</dbReference>
<accession>A0A444VY81</accession>
<keyword evidence="1" id="KW-0472">Membrane</keyword>